<dbReference type="GO" id="GO:0003723">
    <property type="term" value="F:RNA binding"/>
    <property type="evidence" value="ECO:0007669"/>
    <property type="project" value="UniProtKB-UniRule"/>
</dbReference>
<dbReference type="InterPro" id="IPR000504">
    <property type="entry name" value="RRM_dom"/>
</dbReference>
<dbReference type="Gene3D" id="3.30.70.330">
    <property type="match status" value="1"/>
</dbReference>
<gene>
    <name evidence="3" type="ORF">BCV70DRAFT_149559</name>
</gene>
<dbReference type="InterPro" id="IPR050441">
    <property type="entry name" value="RBM"/>
</dbReference>
<feature type="non-terminal residue" evidence="3">
    <location>
        <position position="79"/>
    </location>
</feature>
<dbReference type="Pfam" id="PF00076">
    <property type="entry name" value="RRM_1"/>
    <property type="match status" value="1"/>
</dbReference>
<evidence type="ECO:0000259" key="2">
    <source>
        <dbReference type="PROSITE" id="PS50102"/>
    </source>
</evidence>
<dbReference type="OrthoDB" id="6159137at2759"/>
<organism evidence="3 4">
    <name type="scientific">Testicularia cyperi</name>
    <dbReference type="NCBI Taxonomy" id="1882483"/>
    <lineage>
        <taxon>Eukaryota</taxon>
        <taxon>Fungi</taxon>
        <taxon>Dikarya</taxon>
        <taxon>Basidiomycota</taxon>
        <taxon>Ustilaginomycotina</taxon>
        <taxon>Ustilaginomycetes</taxon>
        <taxon>Ustilaginales</taxon>
        <taxon>Anthracoideaceae</taxon>
        <taxon>Testicularia</taxon>
    </lineage>
</organism>
<protein>
    <recommendedName>
        <fullName evidence="2">RRM domain-containing protein</fullName>
    </recommendedName>
</protein>
<keyword evidence="4" id="KW-1185">Reference proteome</keyword>
<evidence type="ECO:0000313" key="3">
    <source>
        <dbReference type="EMBL" id="PWY98898.1"/>
    </source>
</evidence>
<name>A0A317XNC4_9BASI</name>
<dbReference type="SUPFAM" id="SSF54928">
    <property type="entry name" value="RNA-binding domain, RBD"/>
    <property type="match status" value="1"/>
</dbReference>
<reference evidence="3 4" key="1">
    <citation type="journal article" date="2018" name="Mol. Biol. Evol.">
        <title>Broad Genomic Sampling Reveals a Smut Pathogenic Ancestry of the Fungal Clade Ustilaginomycotina.</title>
        <authorList>
            <person name="Kijpornyongpan T."/>
            <person name="Mondo S.J."/>
            <person name="Barry K."/>
            <person name="Sandor L."/>
            <person name="Lee J."/>
            <person name="Lipzen A."/>
            <person name="Pangilinan J."/>
            <person name="LaButti K."/>
            <person name="Hainaut M."/>
            <person name="Henrissat B."/>
            <person name="Grigoriev I.V."/>
            <person name="Spatafora J.W."/>
            <person name="Aime M.C."/>
        </authorList>
    </citation>
    <scope>NUCLEOTIDE SEQUENCE [LARGE SCALE GENOMIC DNA]</scope>
    <source>
        <strain evidence="3 4">MCA 3645</strain>
    </source>
</reference>
<evidence type="ECO:0000313" key="4">
    <source>
        <dbReference type="Proteomes" id="UP000246740"/>
    </source>
</evidence>
<feature type="non-terminal residue" evidence="3">
    <location>
        <position position="1"/>
    </location>
</feature>
<evidence type="ECO:0000256" key="1">
    <source>
        <dbReference type="PROSITE-ProRule" id="PRU00176"/>
    </source>
</evidence>
<accession>A0A317XNC4</accession>
<dbReference type="SMART" id="SM00361">
    <property type="entry name" value="RRM_1"/>
    <property type="match status" value="1"/>
</dbReference>
<dbReference type="PROSITE" id="PS50102">
    <property type="entry name" value="RRM"/>
    <property type="match status" value="1"/>
</dbReference>
<keyword evidence="1" id="KW-0694">RNA-binding</keyword>
<dbReference type="Proteomes" id="UP000246740">
    <property type="component" value="Unassembled WGS sequence"/>
</dbReference>
<dbReference type="SMART" id="SM00360">
    <property type="entry name" value="RRM"/>
    <property type="match status" value="1"/>
</dbReference>
<dbReference type="InterPro" id="IPR003954">
    <property type="entry name" value="RRM_euk-type"/>
</dbReference>
<dbReference type="InterPro" id="IPR012677">
    <property type="entry name" value="Nucleotide-bd_a/b_plait_sf"/>
</dbReference>
<dbReference type="STRING" id="1882483.A0A317XNC4"/>
<dbReference type="InterPro" id="IPR035979">
    <property type="entry name" value="RBD_domain_sf"/>
</dbReference>
<proteinExistence type="predicted"/>
<dbReference type="PANTHER" id="PTHR48034">
    <property type="entry name" value="TRANSFORMER-2 SEX-DETERMINING PROTEIN-RELATED"/>
    <property type="match status" value="1"/>
</dbReference>
<dbReference type="EMBL" id="KZ819197">
    <property type="protein sequence ID" value="PWY98898.1"/>
    <property type="molecule type" value="Genomic_DNA"/>
</dbReference>
<sequence length="79" mass="8727">NPGNNLHVSGLSNRATDKDLEEAFGKYGAIQKAQVMYDPHSREPRGFAFVTYEKAEDAEAAITAMHGTEFLGRKLTVEK</sequence>
<dbReference type="AlphaFoldDB" id="A0A317XNC4"/>
<feature type="domain" description="RRM" evidence="2">
    <location>
        <begin position="4"/>
        <end position="79"/>
    </location>
</feature>
<dbReference type="InParanoid" id="A0A317XNC4"/>
<dbReference type="CDD" id="cd00590">
    <property type="entry name" value="RRM_SF"/>
    <property type="match status" value="1"/>
</dbReference>